<dbReference type="AlphaFoldDB" id="F3YDJ9"/>
<name>F3YDJ9_DROME</name>
<reference evidence="2" key="1">
    <citation type="submission" date="2011-05" db="EMBL/GenBank/DDBJ databases">
        <authorList>
            <person name="Carlson J."/>
            <person name="Booth B."/>
            <person name="Frise E."/>
            <person name="Park S."/>
            <person name="Wan K."/>
            <person name="Yu C."/>
            <person name="Celniker S."/>
        </authorList>
    </citation>
    <scope>NUCLEOTIDE SEQUENCE</scope>
</reference>
<feature type="signal peptide" evidence="1">
    <location>
        <begin position="1"/>
        <end position="35"/>
    </location>
</feature>
<protein>
    <submittedName>
        <fullName evidence="2">FI14711p</fullName>
    </submittedName>
</protein>
<dbReference type="EMBL" id="BT126360">
    <property type="protein sequence ID" value="AEC46876.1"/>
    <property type="molecule type" value="mRNA"/>
</dbReference>
<organism evidence="2">
    <name type="scientific">Drosophila melanogaster</name>
    <name type="common">Fruit fly</name>
    <dbReference type="NCBI Taxonomy" id="7227"/>
    <lineage>
        <taxon>Eukaryota</taxon>
        <taxon>Metazoa</taxon>
        <taxon>Ecdysozoa</taxon>
        <taxon>Arthropoda</taxon>
        <taxon>Hexapoda</taxon>
        <taxon>Insecta</taxon>
        <taxon>Pterygota</taxon>
        <taxon>Neoptera</taxon>
        <taxon>Endopterygota</taxon>
        <taxon>Diptera</taxon>
        <taxon>Brachycera</taxon>
        <taxon>Muscomorpha</taxon>
        <taxon>Ephydroidea</taxon>
        <taxon>Drosophilidae</taxon>
        <taxon>Drosophila</taxon>
        <taxon>Sophophora</taxon>
    </lineage>
</organism>
<accession>F3YDJ9</accession>
<sequence>MHNLCGHSSSGSSACRRWSWRSLLVLLSIWRTTWWCAGCATSMIGGRRSTYGSITVRWKCWLLLSHGGGVVMMGRRRSSCRRCCGHGGWKQRTRRHHVRHHGHWIRRQWRHVLHHAHAVLPQHVRWHHVRGHHHRRRYTHGIFYFLFGHRFIIVRIRLATILLTFVIPEILGGNAVHAKDFDFNI</sequence>
<evidence type="ECO:0000256" key="1">
    <source>
        <dbReference type="SAM" id="SignalP"/>
    </source>
</evidence>
<evidence type="ECO:0000313" key="2">
    <source>
        <dbReference type="EMBL" id="AEC46876.1"/>
    </source>
</evidence>
<keyword evidence="1" id="KW-0732">Signal</keyword>
<gene>
    <name evidence="2" type="primary">CG17912-RB</name>
</gene>
<proteinExistence type="evidence at transcript level"/>
<feature type="chain" id="PRO_5003304448" evidence="1">
    <location>
        <begin position="36"/>
        <end position="185"/>
    </location>
</feature>